<comment type="caution">
    <text evidence="2">The sequence shown here is derived from an EMBL/GenBank/DDBJ whole genome shotgun (WGS) entry which is preliminary data.</text>
</comment>
<feature type="signal peptide" evidence="1">
    <location>
        <begin position="1"/>
        <end position="20"/>
    </location>
</feature>
<dbReference type="EMBL" id="RDPI01000002">
    <property type="protein sequence ID" value="MBF4371630.1"/>
    <property type="molecule type" value="Genomic_DNA"/>
</dbReference>
<keyword evidence="3" id="KW-1185">Reference proteome</keyword>
<evidence type="ECO:0000256" key="1">
    <source>
        <dbReference type="SAM" id="SignalP"/>
    </source>
</evidence>
<sequence length="398" mass="45568">MMKRMLIGLSLVIGSLSLNASELSATTVLKVQKAQQFALEENLTQAIEVLSSVETSRLYDKAFVARMLGVFYWQSGQPKAAIKQIKYAVESGELQDEQAWTTERMLADLYVNEQQFEKALPHYYQLLKSVPPSQKVDDLWLRIAQTHYQIAQWKKVLHALDKYQTVTPLNTKNPLSLKLGAQLQLEQWKAAIPTLEKLIMLEPDQASWWRQLVGLHLRLDQRRQALNSLALAKLQGVELTDKDKHLLAQLYAQNGIPERAAQVLQTLSESESDADQDLTLLKEQATYWQQAKEWQAAIRTWTKAAEQDEQYYWQVALLYNQQGQFKKALQALDKVTTREKKADVALARVHALYKLNQLDNALYQAKQAENLNPSSHAKGWIKFLSRLQKVQQAQTANI</sequence>
<accession>A0ABR9YZK1</accession>
<dbReference type="Proteomes" id="UP000726136">
    <property type="component" value="Unassembled WGS sequence"/>
</dbReference>
<keyword evidence="1" id="KW-0732">Signal</keyword>
<evidence type="ECO:0000313" key="2">
    <source>
        <dbReference type="EMBL" id="MBF4371630.1"/>
    </source>
</evidence>
<proteinExistence type="predicted"/>
<feature type="chain" id="PRO_5047525185" description="Tetratricopeptide repeat protein" evidence="1">
    <location>
        <begin position="21"/>
        <end position="398"/>
    </location>
</feature>
<organism evidence="2 3">
    <name type="scientific">Vibrio anguillarum</name>
    <name type="common">Listonella anguillarum</name>
    <dbReference type="NCBI Taxonomy" id="55601"/>
    <lineage>
        <taxon>Bacteria</taxon>
        <taxon>Pseudomonadati</taxon>
        <taxon>Pseudomonadota</taxon>
        <taxon>Gammaproteobacteria</taxon>
        <taxon>Vibrionales</taxon>
        <taxon>Vibrionaceae</taxon>
        <taxon>Vibrio</taxon>
    </lineage>
</organism>
<reference evidence="2 3" key="1">
    <citation type="journal article" date="2021" name="PeerJ">
        <title>Analysis of 44 Vibrio anguillarum genomes reveals high genetic diversity.</title>
        <authorList>
            <person name="Hansen M.J."/>
            <person name="Dalsgaard I."/>
        </authorList>
    </citation>
    <scope>NUCLEOTIDE SEQUENCE [LARGE SCALE GENOMIC DNA]</scope>
    <source>
        <strain evidence="2 3">040915-1/1B</strain>
    </source>
</reference>
<dbReference type="RefSeq" id="WP_194661836.1">
    <property type="nucleotide sequence ID" value="NZ_RDPI01000002.1"/>
</dbReference>
<dbReference type="InterPro" id="IPR019734">
    <property type="entry name" value="TPR_rpt"/>
</dbReference>
<protein>
    <recommendedName>
        <fullName evidence="4">Tetratricopeptide repeat protein</fullName>
    </recommendedName>
</protein>
<name>A0ABR9YZK1_VIBAN</name>
<dbReference type="Pfam" id="PF13181">
    <property type="entry name" value="TPR_8"/>
    <property type="match status" value="1"/>
</dbReference>
<evidence type="ECO:0000313" key="3">
    <source>
        <dbReference type="Proteomes" id="UP000726136"/>
    </source>
</evidence>
<evidence type="ECO:0008006" key="4">
    <source>
        <dbReference type="Google" id="ProtNLM"/>
    </source>
</evidence>
<dbReference type="Gene3D" id="1.25.40.10">
    <property type="entry name" value="Tetratricopeptide repeat domain"/>
    <property type="match status" value="2"/>
</dbReference>
<dbReference type="InterPro" id="IPR011990">
    <property type="entry name" value="TPR-like_helical_dom_sf"/>
</dbReference>
<gene>
    <name evidence="2" type="ORF">EAY46_00805</name>
</gene>
<dbReference type="SUPFAM" id="SSF48452">
    <property type="entry name" value="TPR-like"/>
    <property type="match status" value="2"/>
</dbReference>